<comment type="caution">
    <text evidence="1">The sequence shown here is derived from an EMBL/GenBank/DDBJ whole genome shotgun (WGS) entry which is preliminary data.</text>
</comment>
<sequence>MAVSRLLALENKFKCDSEFEKEYKGFRKEYVEAGHMSSNKDFDSSKIKYFLHNHAVQKKDSITTKFRVVFDGSCKPPNSNSLNSVLGIG</sequence>
<evidence type="ECO:0000313" key="1">
    <source>
        <dbReference type="EMBL" id="GBM48200.1"/>
    </source>
</evidence>
<name>A0A4Y2G3B3_ARAVE</name>
<reference evidence="1 2" key="1">
    <citation type="journal article" date="2019" name="Sci. Rep.">
        <title>Orb-weaving spider Araneus ventricosus genome elucidates the spidroin gene catalogue.</title>
        <authorList>
            <person name="Kono N."/>
            <person name="Nakamura H."/>
            <person name="Ohtoshi R."/>
            <person name="Moran D.A.P."/>
            <person name="Shinohara A."/>
            <person name="Yoshida Y."/>
            <person name="Fujiwara M."/>
            <person name="Mori M."/>
            <person name="Tomita M."/>
            <person name="Arakawa K."/>
        </authorList>
    </citation>
    <scope>NUCLEOTIDE SEQUENCE [LARGE SCALE GENOMIC DNA]</scope>
</reference>
<keyword evidence="2" id="KW-1185">Reference proteome</keyword>
<dbReference type="EMBL" id="BGPR01001207">
    <property type="protein sequence ID" value="GBM48200.1"/>
    <property type="molecule type" value="Genomic_DNA"/>
</dbReference>
<dbReference type="AlphaFoldDB" id="A0A4Y2G3B3"/>
<gene>
    <name evidence="1" type="ORF">AVEN_72477_1</name>
</gene>
<evidence type="ECO:0000313" key="2">
    <source>
        <dbReference type="Proteomes" id="UP000499080"/>
    </source>
</evidence>
<dbReference type="OrthoDB" id="6435492at2759"/>
<organism evidence="1 2">
    <name type="scientific">Araneus ventricosus</name>
    <name type="common">Orbweaver spider</name>
    <name type="synonym">Epeira ventricosa</name>
    <dbReference type="NCBI Taxonomy" id="182803"/>
    <lineage>
        <taxon>Eukaryota</taxon>
        <taxon>Metazoa</taxon>
        <taxon>Ecdysozoa</taxon>
        <taxon>Arthropoda</taxon>
        <taxon>Chelicerata</taxon>
        <taxon>Arachnida</taxon>
        <taxon>Araneae</taxon>
        <taxon>Araneomorphae</taxon>
        <taxon>Entelegynae</taxon>
        <taxon>Araneoidea</taxon>
        <taxon>Araneidae</taxon>
        <taxon>Araneus</taxon>
    </lineage>
</organism>
<proteinExistence type="predicted"/>
<dbReference type="Proteomes" id="UP000499080">
    <property type="component" value="Unassembled WGS sequence"/>
</dbReference>
<protein>
    <submittedName>
        <fullName evidence="1">Uncharacterized protein</fullName>
    </submittedName>
</protein>
<accession>A0A4Y2G3B3</accession>